<organism evidence="2 3">
    <name type="scientific">Oscillochloris trichoides DG-6</name>
    <dbReference type="NCBI Taxonomy" id="765420"/>
    <lineage>
        <taxon>Bacteria</taxon>
        <taxon>Bacillati</taxon>
        <taxon>Chloroflexota</taxon>
        <taxon>Chloroflexia</taxon>
        <taxon>Chloroflexales</taxon>
        <taxon>Chloroflexineae</taxon>
        <taxon>Oscillochloridaceae</taxon>
        <taxon>Oscillochloris</taxon>
    </lineage>
</organism>
<sequence>MDQVQVVGLTYRTIGFALLGGVALLTGLAVLRRPGGASRAIAAATLAFAFFCLPTQIHERYSFFALPMLLLCAATDLRALVPFALIALTATINIIGALPAFIPPLAAWIVQSGIPTFAAWLNLATLLGLLILMWFDRREMLDVPPASV</sequence>
<feature type="transmembrane region" description="Helical" evidence="1">
    <location>
        <begin position="12"/>
        <end position="31"/>
    </location>
</feature>
<dbReference type="STRING" id="765420.OSCT_0211"/>
<dbReference type="AlphaFoldDB" id="E1IA60"/>
<evidence type="ECO:0000256" key="1">
    <source>
        <dbReference type="SAM" id="Phobius"/>
    </source>
</evidence>
<reference evidence="2 3" key="1">
    <citation type="journal article" date="2011" name="J. Bacteriol.">
        <title>Draft genome sequence of the anoxygenic filamentous phototrophic bacterium Oscillochloris trichoides subsp. DG-6.</title>
        <authorList>
            <person name="Kuznetsov B.B."/>
            <person name="Ivanovsky R.N."/>
            <person name="Keppen O.I."/>
            <person name="Sukhacheva M.V."/>
            <person name="Bumazhkin B.K."/>
            <person name="Patutina E.O."/>
            <person name="Beletsky A.V."/>
            <person name="Mardanov A.V."/>
            <person name="Baslerov R.V."/>
            <person name="Panteleeva A.N."/>
            <person name="Kolganova T.V."/>
            <person name="Ravin N.V."/>
            <person name="Skryabin K.G."/>
        </authorList>
    </citation>
    <scope>NUCLEOTIDE SEQUENCE [LARGE SCALE GENOMIC DNA]</scope>
    <source>
        <strain evidence="2 3">DG-6</strain>
    </source>
</reference>
<dbReference type="EMBL" id="ADVR01000004">
    <property type="protein sequence ID" value="EFO81814.1"/>
    <property type="molecule type" value="Genomic_DNA"/>
</dbReference>
<evidence type="ECO:0000313" key="3">
    <source>
        <dbReference type="Proteomes" id="UP000054010"/>
    </source>
</evidence>
<dbReference type="Proteomes" id="UP000054010">
    <property type="component" value="Unassembled WGS sequence"/>
</dbReference>
<comment type="caution">
    <text evidence="2">The sequence shown here is derived from an EMBL/GenBank/DDBJ whole genome shotgun (WGS) entry which is preliminary data.</text>
</comment>
<gene>
    <name evidence="2" type="ORF">OSCT_0211</name>
</gene>
<feature type="transmembrane region" description="Helical" evidence="1">
    <location>
        <begin position="117"/>
        <end position="135"/>
    </location>
</feature>
<protein>
    <submittedName>
        <fullName evidence="2">Uncharacterized protein</fullName>
    </submittedName>
</protein>
<keyword evidence="1" id="KW-0812">Transmembrane</keyword>
<name>E1IA60_9CHLR</name>
<accession>E1IA60</accession>
<keyword evidence="1" id="KW-0472">Membrane</keyword>
<proteinExistence type="predicted"/>
<keyword evidence="1" id="KW-1133">Transmembrane helix</keyword>
<dbReference type="HOGENOM" id="CLU_1756992_0_0_0"/>
<evidence type="ECO:0000313" key="2">
    <source>
        <dbReference type="EMBL" id="EFO81814.1"/>
    </source>
</evidence>
<feature type="transmembrane region" description="Helical" evidence="1">
    <location>
        <begin position="40"/>
        <end position="57"/>
    </location>
</feature>
<keyword evidence="3" id="KW-1185">Reference proteome</keyword>